<evidence type="ECO:0000313" key="4">
    <source>
        <dbReference type="Proteomes" id="UP001595848"/>
    </source>
</evidence>
<organism evidence="3 4">
    <name type="scientific">Candidimonas humi</name>
    <dbReference type="NCBI Taxonomy" id="683355"/>
    <lineage>
        <taxon>Bacteria</taxon>
        <taxon>Pseudomonadati</taxon>
        <taxon>Pseudomonadota</taxon>
        <taxon>Betaproteobacteria</taxon>
        <taxon>Burkholderiales</taxon>
        <taxon>Alcaligenaceae</taxon>
        <taxon>Candidimonas</taxon>
    </lineage>
</organism>
<dbReference type="Proteomes" id="UP001595848">
    <property type="component" value="Unassembled WGS sequence"/>
</dbReference>
<reference evidence="4" key="1">
    <citation type="journal article" date="2019" name="Int. J. Syst. Evol. Microbiol.">
        <title>The Global Catalogue of Microorganisms (GCM) 10K type strain sequencing project: providing services to taxonomists for standard genome sequencing and annotation.</title>
        <authorList>
            <consortium name="The Broad Institute Genomics Platform"/>
            <consortium name="The Broad Institute Genome Sequencing Center for Infectious Disease"/>
            <person name="Wu L."/>
            <person name="Ma J."/>
        </authorList>
    </citation>
    <scope>NUCLEOTIDE SEQUENCE [LARGE SCALE GENOMIC DNA]</scope>
    <source>
        <strain evidence="4">LMG 24813</strain>
    </source>
</reference>
<keyword evidence="1" id="KW-0276">Fatty acid metabolism</keyword>
<keyword evidence="4" id="KW-1185">Reference proteome</keyword>
<dbReference type="GO" id="GO:0004300">
    <property type="term" value="F:enoyl-CoA hydratase activity"/>
    <property type="evidence" value="ECO:0007669"/>
    <property type="project" value="UniProtKB-EC"/>
</dbReference>
<keyword evidence="3" id="KW-0456">Lyase</keyword>
<comment type="caution">
    <text evidence="3">The sequence shown here is derived from an EMBL/GenBank/DDBJ whole genome shotgun (WGS) entry which is preliminary data.</text>
</comment>
<keyword evidence="2" id="KW-0443">Lipid metabolism</keyword>
<dbReference type="NCBIfam" id="NF006008">
    <property type="entry name" value="PRK08139.1"/>
    <property type="match status" value="1"/>
</dbReference>
<sequence length="262" mass="27818">MTTAESPLLLVDRADAVATLTLNRPAQFNALSEELLDELQRSLDALAADDDLRCVVLAAAGRAFCAGHDLKQMRARPDQEYYEQLFARCGRVMQSLVAFPVPVIAKVHGMATAAGCQLVASCDLAIAADSAKFAVSGINVGLFCSTPAVALTRSMPIKKAFEMLVTGRFIGSAEAVENGLINQAVPDGQLDAAVAALVQTICAKSPVAVRTGKAMYQRQRGMALDQAYEYAGGIMACNMMAADAAEGIDAFIEKRPPMWTGR</sequence>
<name>A0ABV8P1K6_9BURK</name>
<proteinExistence type="predicted"/>
<evidence type="ECO:0000313" key="3">
    <source>
        <dbReference type="EMBL" id="MFC4202006.1"/>
    </source>
</evidence>
<evidence type="ECO:0000256" key="1">
    <source>
        <dbReference type="ARBA" id="ARBA00022832"/>
    </source>
</evidence>
<dbReference type="Pfam" id="PF00378">
    <property type="entry name" value="ECH_1"/>
    <property type="match status" value="1"/>
</dbReference>
<accession>A0ABV8P1K6</accession>
<protein>
    <submittedName>
        <fullName evidence="3">Enoyl-CoA hydratase</fullName>
        <ecNumber evidence="3">4.2.1.17</ecNumber>
    </submittedName>
</protein>
<dbReference type="EC" id="4.2.1.17" evidence="3"/>
<dbReference type="PANTHER" id="PTHR43602">
    <property type="match status" value="1"/>
</dbReference>
<dbReference type="RefSeq" id="WP_217964742.1">
    <property type="nucleotide sequence ID" value="NZ_JAHTBN010000004.1"/>
</dbReference>
<dbReference type="PANTHER" id="PTHR43602:SF1">
    <property type="entry name" value="ENOYL-COA HYDRATASE DOMAIN-CONTAINING PROTEIN 3, MITOCHONDRIAL"/>
    <property type="match status" value="1"/>
</dbReference>
<dbReference type="InterPro" id="IPR052377">
    <property type="entry name" value="Mitochondrial_ECH-domain"/>
</dbReference>
<gene>
    <name evidence="3" type="ORF">ACFOY1_13685</name>
</gene>
<dbReference type="EMBL" id="JBHSBV010000004">
    <property type="protein sequence ID" value="MFC4202006.1"/>
    <property type="molecule type" value="Genomic_DNA"/>
</dbReference>
<dbReference type="CDD" id="cd06558">
    <property type="entry name" value="crotonase-like"/>
    <property type="match status" value="1"/>
</dbReference>
<evidence type="ECO:0000256" key="2">
    <source>
        <dbReference type="ARBA" id="ARBA00023098"/>
    </source>
</evidence>
<dbReference type="InterPro" id="IPR001753">
    <property type="entry name" value="Enoyl-CoA_hydra/iso"/>
</dbReference>